<dbReference type="InterPro" id="IPR005119">
    <property type="entry name" value="LysR_subst-bd"/>
</dbReference>
<dbReference type="InterPro" id="IPR036390">
    <property type="entry name" value="WH_DNA-bd_sf"/>
</dbReference>
<comment type="caution">
    <text evidence="6">The sequence shown here is derived from an EMBL/GenBank/DDBJ whole genome shotgun (WGS) entry which is preliminary data.</text>
</comment>
<dbReference type="GO" id="GO:0003700">
    <property type="term" value="F:DNA-binding transcription factor activity"/>
    <property type="evidence" value="ECO:0007669"/>
    <property type="project" value="InterPro"/>
</dbReference>
<dbReference type="PANTHER" id="PTHR30419">
    <property type="entry name" value="HTH-TYPE TRANSCRIPTIONAL REGULATOR YBHD"/>
    <property type="match status" value="1"/>
</dbReference>
<dbReference type="eggNOG" id="COG0583">
    <property type="taxonomic scope" value="Bacteria"/>
</dbReference>
<dbReference type="PRINTS" id="PR00039">
    <property type="entry name" value="HTHLYSR"/>
</dbReference>
<keyword evidence="7" id="KW-1185">Reference proteome</keyword>
<dbReference type="Pfam" id="PF03466">
    <property type="entry name" value="LysR_substrate"/>
    <property type="match status" value="1"/>
</dbReference>
<organism evidence="6 7">
    <name type="scientific">Pseudoflavonifractor capillosus ATCC 29799</name>
    <dbReference type="NCBI Taxonomy" id="411467"/>
    <lineage>
        <taxon>Bacteria</taxon>
        <taxon>Bacillati</taxon>
        <taxon>Bacillota</taxon>
        <taxon>Clostridia</taxon>
        <taxon>Eubacteriales</taxon>
        <taxon>Oscillospiraceae</taxon>
        <taxon>Pseudoflavonifractor</taxon>
    </lineage>
</organism>
<keyword evidence="4" id="KW-0804">Transcription</keyword>
<feature type="domain" description="HTH lysR-type" evidence="5">
    <location>
        <begin position="18"/>
        <end position="75"/>
    </location>
</feature>
<comment type="similarity">
    <text evidence="1">Belongs to the LysR transcriptional regulatory family.</text>
</comment>
<dbReference type="PANTHER" id="PTHR30419:SF8">
    <property type="entry name" value="NITROGEN ASSIMILATION TRANSCRIPTIONAL ACTIVATOR-RELATED"/>
    <property type="match status" value="1"/>
</dbReference>
<dbReference type="SUPFAM" id="SSF53850">
    <property type="entry name" value="Periplasmic binding protein-like II"/>
    <property type="match status" value="1"/>
</dbReference>
<evidence type="ECO:0000256" key="1">
    <source>
        <dbReference type="ARBA" id="ARBA00009437"/>
    </source>
</evidence>
<dbReference type="SUPFAM" id="SSF46785">
    <property type="entry name" value="Winged helix' DNA-binding domain"/>
    <property type="match status" value="1"/>
</dbReference>
<gene>
    <name evidence="6" type="ORF">BACCAP_02098</name>
</gene>
<evidence type="ECO:0000256" key="3">
    <source>
        <dbReference type="ARBA" id="ARBA00023125"/>
    </source>
</evidence>
<name>A6NV62_9FIRM</name>
<dbReference type="Pfam" id="PF00126">
    <property type="entry name" value="HTH_1"/>
    <property type="match status" value="1"/>
</dbReference>
<dbReference type="Proteomes" id="UP000003639">
    <property type="component" value="Unassembled WGS sequence"/>
</dbReference>
<accession>A6NV62</accession>
<evidence type="ECO:0000256" key="4">
    <source>
        <dbReference type="ARBA" id="ARBA00023163"/>
    </source>
</evidence>
<dbReference type="STRING" id="411467.BACCAP_02098"/>
<reference evidence="6 7" key="2">
    <citation type="submission" date="2007-06" db="EMBL/GenBank/DDBJ databases">
        <title>Draft genome sequence of Pseudoflavonifractor capillosus ATCC 29799.</title>
        <authorList>
            <person name="Sudarsanam P."/>
            <person name="Ley R."/>
            <person name="Guruge J."/>
            <person name="Turnbaugh P.J."/>
            <person name="Mahowald M."/>
            <person name="Liep D."/>
            <person name="Gordon J."/>
        </authorList>
    </citation>
    <scope>NUCLEOTIDE SEQUENCE [LARGE SCALE GENOMIC DNA]</scope>
    <source>
        <strain evidence="6 7">ATCC 29799</strain>
    </source>
</reference>
<dbReference type="Gene3D" id="3.40.190.290">
    <property type="match status" value="1"/>
</dbReference>
<protein>
    <submittedName>
        <fullName evidence="6">Transcriptional regulator, LysR family</fullName>
    </submittedName>
</protein>
<dbReference type="EMBL" id="AAXG02000012">
    <property type="protein sequence ID" value="EDN00264.1"/>
    <property type="molecule type" value="Genomic_DNA"/>
</dbReference>
<dbReference type="Gene3D" id="1.10.10.10">
    <property type="entry name" value="Winged helix-like DNA-binding domain superfamily/Winged helix DNA-binding domain"/>
    <property type="match status" value="1"/>
</dbReference>
<evidence type="ECO:0000259" key="5">
    <source>
        <dbReference type="PROSITE" id="PS50931"/>
    </source>
</evidence>
<dbReference type="GO" id="GO:0003677">
    <property type="term" value="F:DNA binding"/>
    <property type="evidence" value="ECO:0007669"/>
    <property type="project" value="UniProtKB-KW"/>
</dbReference>
<dbReference type="InterPro" id="IPR050950">
    <property type="entry name" value="HTH-type_LysR_regulators"/>
</dbReference>
<dbReference type="InterPro" id="IPR000847">
    <property type="entry name" value="LysR_HTH_N"/>
</dbReference>
<dbReference type="OrthoDB" id="9803714at2"/>
<dbReference type="GO" id="GO:0005829">
    <property type="term" value="C:cytosol"/>
    <property type="evidence" value="ECO:0007669"/>
    <property type="project" value="TreeGrafter"/>
</dbReference>
<dbReference type="PROSITE" id="PS50931">
    <property type="entry name" value="HTH_LYSR"/>
    <property type="match status" value="1"/>
</dbReference>
<keyword evidence="3" id="KW-0238">DNA-binding</keyword>
<sequence length="313" mass="34696">MIFIVPAGVLPERGGVTVNTAALTYFLETCRCGSFSEAAEKLYLSPQGISKAVKTMEEELGCPLFLRTPGGVKLTEQGLLVRTYAERIMAEVNQMQAELSRISGTSSRRGCLGITMGASEVVGKEKIAQIQTLAAQAGMSWVDSVDLLCEEEVLNGTYDMAITAGPVDGNKFAVKLLRKGPLCAFVHKSHPFYERESIGYSDLKNQRLITTNSNFKTYHQLTEACRYYGFEPDIAATTITLRDTCRSYPDRTAVGISTYLILGKIKYQDFRAVPIADDHYGWELVLIAQKGRRLSEVQNELCRKVLNCAYEKI</sequence>
<dbReference type="AlphaFoldDB" id="A6NV62"/>
<keyword evidence="2" id="KW-0805">Transcription regulation</keyword>
<evidence type="ECO:0000313" key="6">
    <source>
        <dbReference type="EMBL" id="EDN00264.1"/>
    </source>
</evidence>
<dbReference type="InterPro" id="IPR036388">
    <property type="entry name" value="WH-like_DNA-bd_sf"/>
</dbReference>
<evidence type="ECO:0000256" key="2">
    <source>
        <dbReference type="ARBA" id="ARBA00023015"/>
    </source>
</evidence>
<evidence type="ECO:0000313" key="7">
    <source>
        <dbReference type="Proteomes" id="UP000003639"/>
    </source>
</evidence>
<dbReference type="FunFam" id="1.10.10.10:FF:000001">
    <property type="entry name" value="LysR family transcriptional regulator"/>
    <property type="match status" value="1"/>
</dbReference>
<proteinExistence type="inferred from homology"/>
<reference evidence="6 7" key="1">
    <citation type="submission" date="2007-04" db="EMBL/GenBank/DDBJ databases">
        <authorList>
            <person name="Fulton L."/>
            <person name="Clifton S."/>
            <person name="Fulton B."/>
            <person name="Xu J."/>
            <person name="Minx P."/>
            <person name="Pepin K.H."/>
            <person name="Johnson M."/>
            <person name="Thiruvilangam P."/>
            <person name="Bhonagiri V."/>
            <person name="Nash W.E."/>
            <person name="Mardis E.R."/>
            <person name="Wilson R.K."/>
        </authorList>
    </citation>
    <scope>NUCLEOTIDE SEQUENCE [LARGE SCALE GENOMIC DNA]</scope>
    <source>
        <strain evidence="6 7">ATCC 29799</strain>
    </source>
</reference>